<dbReference type="GO" id="GO:0005886">
    <property type="term" value="C:plasma membrane"/>
    <property type="evidence" value="ECO:0007669"/>
    <property type="project" value="UniProtKB-SubCell"/>
</dbReference>
<keyword evidence="7" id="KW-1003">Cell membrane</keyword>
<dbReference type="AlphaFoldDB" id="A0A9D6UM50"/>
<evidence type="ECO:0000256" key="3">
    <source>
        <dbReference type="ARBA" id="ARBA00022781"/>
    </source>
</evidence>
<organism evidence="8 9">
    <name type="scientific">Candidatus Saganbacteria bacterium</name>
    <dbReference type="NCBI Taxonomy" id="2575572"/>
    <lineage>
        <taxon>Bacteria</taxon>
        <taxon>Bacillati</taxon>
        <taxon>Saganbacteria</taxon>
    </lineage>
</organism>
<reference evidence="8" key="1">
    <citation type="submission" date="2020-07" db="EMBL/GenBank/DDBJ databases">
        <title>Huge and variable diversity of episymbiotic CPR bacteria and DPANN archaea in groundwater ecosystems.</title>
        <authorList>
            <person name="He C.Y."/>
            <person name="Keren R."/>
            <person name="Whittaker M."/>
            <person name="Farag I.F."/>
            <person name="Doudna J."/>
            <person name="Cate J.H.D."/>
            <person name="Banfield J.F."/>
        </authorList>
    </citation>
    <scope>NUCLEOTIDE SEQUENCE</scope>
    <source>
        <strain evidence="8">NC_groundwater_1860_Pr3_B-0.1um_51_7</strain>
    </source>
</reference>
<evidence type="ECO:0000256" key="1">
    <source>
        <dbReference type="ARBA" id="ARBA00004370"/>
    </source>
</evidence>
<dbReference type="HAMAP" id="MF_01416">
    <property type="entry name" value="ATP_synth_delta_bact"/>
    <property type="match status" value="1"/>
</dbReference>
<dbReference type="EMBL" id="JACRKR010000015">
    <property type="protein sequence ID" value="MBI5078448.1"/>
    <property type="molecule type" value="Genomic_DNA"/>
</dbReference>
<evidence type="ECO:0000256" key="4">
    <source>
        <dbReference type="ARBA" id="ARBA00023065"/>
    </source>
</evidence>
<evidence type="ECO:0000313" key="9">
    <source>
        <dbReference type="Proteomes" id="UP000808761"/>
    </source>
</evidence>
<dbReference type="PRINTS" id="PR00125">
    <property type="entry name" value="ATPASEDELTA"/>
</dbReference>
<dbReference type="InterPro" id="IPR000711">
    <property type="entry name" value="ATPase_OSCP/dsu"/>
</dbReference>
<evidence type="ECO:0000256" key="7">
    <source>
        <dbReference type="HAMAP-Rule" id="MF_01416"/>
    </source>
</evidence>
<evidence type="ECO:0000313" key="8">
    <source>
        <dbReference type="EMBL" id="MBI5078448.1"/>
    </source>
</evidence>
<keyword evidence="5 7" id="KW-0472">Membrane</keyword>
<dbReference type="Gene3D" id="1.10.520.20">
    <property type="entry name" value="N-terminal domain of the delta subunit of the F1F0-ATP synthase"/>
    <property type="match status" value="1"/>
</dbReference>
<dbReference type="InterPro" id="IPR026015">
    <property type="entry name" value="ATP_synth_OSCP/delta_N_sf"/>
</dbReference>
<keyword evidence="4 7" id="KW-0406">Ion transport</keyword>
<name>A0A9D6UM50_UNCSA</name>
<dbReference type="GO" id="GO:0045259">
    <property type="term" value="C:proton-transporting ATP synthase complex"/>
    <property type="evidence" value="ECO:0007669"/>
    <property type="project" value="UniProtKB-KW"/>
</dbReference>
<accession>A0A9D6UM50</accession>
<proteinExistence type="inferred from homology"/>
<dbReference type="Pfam" id="PF00213">
    <property type="entry name" value="OSCP"/>
    <property type="match status" value="1"/>
</dbReference>
<keyword evidence="7" id="KW-0139">CF(1)</keyword>
<keyword evidence="3 7" id="KW-0375">Hydrogen ion transport</keyword>
<comment type="subcellular location">
    <subcellularLocation>
        <location evidence="7">Cell membrane</location>
        <topology evidence="7">Peripheral membrane protein</topology>
    </subcellularLocation>
    <subcellularLocation>
        <location evidence="1">Membrane</location>
    </subcellularLocation>
</comment>
<sequence>MKETAAARRYAKAFLDTFAGAGAKLDAISVEIRAVARAIADSHDLKSLLLNPAISEAQKRGIIEGVMKAMNTGREAAGAVFLALTKGRIGLLPEIADEFEKMAFEALGKVRVDVSTAMDLSADEEKELLKTLGKLTGKTAVLTVKNDPTLIGGIVVKIGSLVYDGSVSNQLKSLRVGI</sequence>
<evidence type="ECO:0000256" key="5">
    <source>
        <dbReference type="ARBA" id="ARBA00023136"/>
    </source>
</evidence>
<dbReference type="GO" id="GO:0046933">
    <property type="term" value="F:proton-transporting ATP synthase activity, rotational mechanism"/>
    <property type="evidence" value="ECO:0007669"/>
    <property type="project" value="UniProtKB-UniRule"/>
</dbReference>
<evidence type="ECO:0000256" key="6">
    <source>
        <dbReference type="ARBA" id="ARBA00023310"/>
    </source>
</evidence>
<comment type="caution">
    <text evidence="8">The sequence shown here is derived from an EMBL/GenBank/DDBJ whole genome shotgun (WGS) entry which is preliminary data.</text>
</comment>
<keyword evidence="6 7" id="KW-0066">ATP synthesis</keyword>
<comment type="function">
    <text evidence="7">F(1)F(0) ATP synthase produces ATP from ADP in the presence of a proton or sodium gradient. F-type ATPases consist of two structural domains, F(1) containing the extramembraneous catalytic core and F(0) containing the membrane proton channel, linked together by a central stalk and a peripheral stalk. During catalysis, ATP synthesis in the catalytic domain of F(1) is coupled via a rotary mechanism of the central stalk subunits to proton translocation.</text>
</comment>
<dbReference type="NCBIfam" id="TIGR01145">
    <property type="entry name" value="ATP_synt_delta"/>
    <property type="match status" value="1"/>
</dbReference>
<comment type="function">
    <text evidence="7">This protein is part of the stalk that links CF(0) to CF(1). It either transmits conformational changes from CF(0) to CF(1) or is implicated in proton conduction.</text>
</comment>
<protein>
    <recommendedName>
        <fullName evidence="7">ATP synthase subunit delta</fullName>
    </recommendedName>
    <alternativeName>
        <fullName evidence="7">ATP synthase F(1) sector subunit delta</fullName>
    </alternativeName>
    <alternativeName>
        <fullName evidence="7">F-type ATPase subunit delta</fullName>
        <shortName evidence="7">F-ATPase subunit delta</shortName>
    </alternativeName>
</protein>
<keyword evidence="2 7" id="KW-0813">Transport</keyword>
<dbReference type="SUPFAM" id="SSF47928">
    <property type="entry name" value="N-terminal domain of the delta subunit of the F1F0-ATP synthase"/>
    <property type="match status" value="1"/>
</dbReference>
<evidence type="ECO:0000256" key="2">
    <source>
        <dbReference type="ARBA" id="ARBA00022448"/>
    </source>
</evidence>
<gene>
    <name evidence="7 8" type="primary">atpH</name>
    <name evidence="8" type="ORF">HZB08_00290</name>
</gene>
<dbReference type="PANTHER" id="PTHR11910">
    <property type="entry name" value="ATP SYNTHASE DELTA CHAIN"/>
    <property type="match status" value="1"/>
</dbReference>
<comment type="similarity">
    <text evidence="7">Belongs to the ATPase delta chain family.</text>
</comment>
<dbReference type="Proteomes" id="UP000808761">
    <property type="component" value="Unassembled WGS sequence"/>
</dbReference>